<evidence type="ECO:0000313" key="3">
    <source>
        <dbReference type="Proteomes" id="UP000617145"/>
    </source>
</evidence>
<comment type="caution">
    <text evidence="2">The sequence shown here is derived from an EMBL/GenBank/DDBJ whole genome shotgun (WGS) entry which is preliminary data.</text>
</comment>
<dbReference type="EMBL" id="BMJV01000003">
    <property type="protein sequence ID" value="GGG70803.1"/>
    <property type="molecule type" value="Genomic_DNA"/>
</dbReference>
<protein>
    <recommendedName>
        <fullName evidence="1">DUF2268 domain-containing protein</fullName>
    </recommendedName>
</protein>
<gene>
    <name evidence="2" type="ORF">GCM10011415_18120</name>
</gene>
<reference evidence="2" key="2">
    <citation type="submission" date="2020-09" db="EMBL/GenBank/DDBJ databases">
        <authorList>
            <person name="Sun Q."/>
            <person name="Zhou Y."/>
        </authorList>
    </citation>
    <scope>NUCLEOTIDE SEQUENCE</scope>
    <source>
        <strain evidence="2">CGMCC 1.15762</strain>
    </source>
</reference>
<dbReference type="Proteomes" id="UP000617145">
    <property type="component" value="Unassembled WGS sequence"/>
</dbReference>
<organism evidence="2 3">
    <name type="scientific">Salipiger pallidus</name>
    <dbReference type="NCBI Taxonomy" id="1775170"/>
    <lineage>
        <taxon>Bacteria</taxon>
        <taxon>Pseudomonadati</taxon>
        <taxon>Pseudomonadota</taxon>
        <taxon>Alphaproteobacteria</taxon>
        <taxon>Rhodobacterales</taxon>
        <taxon>Roseobacteraceae</taxon>
        <taxon>Salipiger</taxon>
    </lineage>
</organism>
<evidence type="ECO:0000259" key="1">
    <source>
        <dbReference type="Pfam" id="PF10026"/>
    </source>
</evidence>
<proteinExistence type="predicted"/>
<name>A0A8J2ZJ62_9RHOB</name>
<dbReference type="Pfam" id="PF10026">
    <property type="entry name" value="DUF2268"/>
    <property type="match status" value="1"/>
</dbReference>
<accession>A0A8J2ZJ62</accession>
<dbReference type="RefSeq" id="WP_188789901.1">
    <property type="nucleotide sequence ID" value="NZ_BMJV01000003.1"/>
</dbReference>
<sequence>MGWALHVANASGQLTPHEGAIRAAIARGQALGEARLPEVALDVVVQHWPGQVIGALGFVGYCPTGDMIQLTFDAANENLPRNLGEPLVRTVLHELHHVHRWRGPGYGTTLGAALLSEGLAGHFTRECCSTPPEPWEDAHAPEVLRAEADRVRAGWLQRYDHAEWFFGARDLPAWFGYTLGYRIVGQHIAATGIPASQLVHLRPEDVTLNEEDFA</sequence>
<evidence type="ECO:0000313" key="2">
    <source>
        <dbReference type="EMBL" id="GGG70803.1"/>
    </source>
</evidence>
<dbReference type="InterPro" id="IPR018728">
    <property type="entry name" value="DUF2268"/>
</dbReference>
<feature type="domain" description="DUF2268" evidence="1">
    <location>
        <begin position="52"/>
        <end position="206"/>
    </location>
</feature>
<dbReference type="AlphaFoldDB" id="A0A8J2ZJ62"/>
<keyword evidence="3" id="KW-1185">Reference proteome</keyword>
<reference evidence="2" key="1">
    <citation type="journal article" date="2014" name="Int. J. Syst. Evol. Microbiol.">
        <title>Complete genome sequence of Corynebacterium casei LMG S-19264T (=DSM 44701T), isolated from a smear-ripened cheese.</title>
        <authorList>
            <consortium name="US DOE Joint Genome Institute (JGI-PGF)"/>
            <person name="Walter F."/>
            <person name="Albersmeier A."/>
            <person name="Kalinowski J."/>
            <person name="Ruckert C."/>
        </authorList>
    </citation>
    <scope>NUCLEOTIDE SEQUENCE</scope>
    <source>
        <strain evidence="2">CGMCC 1.15762</strain>
    </source>
</reference>